<dbReference type="Pfam" id="PF01593">
    <property type="entry name" value="Amino_oxidase"/>
    <property type="match status" value="1"/>
</dbReference>
<evidence type="ECO:0000313" key="5">
    <source>
        <dbReference type="Proteomes" id="UP001057134"/>
    </source>
</evidence>
<dbReference type="Pfam" id="PF00440">
    <property type="entry name" value="TetR_N"/>
    <property type="match status" value="1"/>
</dbReference>
<dbReference type="Gene3D" id="3.90.660.50">
    <property type="match status" value="1"/>
</dbReference>
<dbReference type="InterPro" id="IPR036188">
    <property type="entry name" value="FAD/NAD-bd_sf"/>
</dbReference>
<dbReference type="EMBL" id="CP027059">
    <property type="protein sequence ID" value="UQZ86988.1"/>
    <property type="molecule type" value="Genomic_DNA"/>
</dbReference>
<dbReference type="InterPro" id="IPR050464">
    <property type="entry name" value="Zeta_carotene_desat/Oxidored"/>
</dbReference>
<evidence type="ECO:0000256" key="2">
    <source>
        <dbReference type="PROSITE-ProRule" id="PRU00335"/>
    </source>
</evidence>
<evidence type="ECO:0000313" key="4">
    <source>
        <dbReference type="EMBL" id="UQZ86988.1"/>
    </source>
</evidence>
<dbReference type="InterPro" id="IPR001647">
    <property type="entry name" value="HTH_TetR"/>
</dbReference>
<name>A0ABY4RXQ0_9BACL</name>
<gene>
    <name evidence="4" type="primary">tetC_2</name>
    <name evidence="4" type="ORF">SK3146_06281</name>
</gene>
<dbReference type="PRINTS" id="PR00455">
    <property type="entry name" value="HTHTETR"/>
</dbReference>
<accession>A0ABY4RXQ0</accession>
<protein>
    <submittedName>
        <fullName evidence="4">Transposon Tn10 TetC protein</fullName>
    </submittedName>
</protein>
<dbReference type="InterPro" id="IPR009057">
    <property type="entry name" value="Homeodomain-like_sf"/>
</dbReference>
<keyword evidence="5" id="KW-1185">Reference proteome</keyword>
<dbReference type="SUPFAM" id="SSF51905">
    <property type="entry name" value="FAD/NAD(P)-binding domain"/>
    <property type="match status" value="1"/>
</dbReference>
<dbReference type="SUPFAM" id="SSF46689">
    <property type="entry name" value="Homeodomain-like"/>
    <property type="match status" value="1"/>
</dbReference>
<dbReference type="Gene3D" id="3.50.50.60">
    <property type="entry name" value="FAD/NAD(P)-binding domain"/>
    <property type="match status" value="1"/>
</dbReference>
<feature type="domain" description="HTH tetR-type" evidence="3">
    <location>
        <begin position="10"/>
        <end position="70"/>
    </location>
</feature>
<organism evidence="4 5">
    <name type="scientific">Paenibacillus konkukensis</name>
    <dbReference type="NCBI Taxonomy" id="2020716"/>
    <lineage>
        <taxon>Bacteria</taxon>
        <taxon>Bacillati</taxon>
        <taxon>Bacillota</taxon>
        <taxon>Bacilli</taxon>
        <taxon>Bacillales</taxon>
        <taxon>Paenibacillaceae</taxon>
        <taxon>Paenibacillus</taxon>
    </lineage>
</organism>
<dbReference type="Proteomes" id="UP001057134">
    <property type="component" value="Chromosome"/>
</dbReference>
<feature type="DNA-binding region" description="H-T-H motif" evidence="2">
    <location>
        <begin position="33"/>
        <end position="52"/>
    </location>
</feature>
<reference evidence="4" key="1">
    <citation type="submission" date="2018-02" db="EMBL/GenBank/DDBJ databases">
        <authorList>
            <person name="Kim S.-K."/>
            <person name="Jung H.-I."/>
            <person name="Lee S.-W."/>
        </authorList>
    </citation>
    <scope>NUCLEOTIDE SEQUENCE</scope>
    <source>
        <strain evidence="4">SK3146</strain>
    </source>
</reference>
<dbReference type="Gene3D" id="1.10.357.10">
    <property type="entry name" value="Tetracycline Repressor, domain 2"/>
    <property type="match status" value="1"/>
</dbReference>
<dbReference type="InterPro" id="IPR002937">
    <property type="entry name" value="Amino_oxidase"/>
</dbReference>
<dbReference type="PROSITE" id="PS50977">
    <property type="entry name" value="HTH_TETR_2"/>
    <property type="match status" value="1"/>
</dbReference>
<evidence type="ECO:0000256" key="1">
    <source>
        <dbReference type="ARBA" id="ARBA00023125"/>
    </source>
</evidence>
<dbReference type="PANTHER" id="PTHR42923">
    <property type="entry name" value="PROTOPORPHYRINOGEN OXIDASE"/>
    <property type="match status" value="1"/>
</dbReference>
<reference evidence="4" key="2">
    <citation type="journal article" date="2021" name="J Anim Sci Technol">
        <title>Complete genome sequence of Paenibacillus konkukensis sp. nov. SK3146 as a potential probiotic strain.</title>
        <authorList>
            <person name="Jung H.I."/>
            <person name="Park S."/>
            <person name="Niu K.M."/>
            <person name="Lee S.W."/>
            <person name="Kothari D."/>
            <person name="Yi K.J."/>
            <person name="Kim S.K."/>
        </authorList>
    </citation>
    <scope>NUCLEOTIDE SEQUENCE</scope>
    <source>
        <strain evidence="4">SK3146</strain>
    </source>
</reference>
<proteinExistence type="predicted"/>
<dbReference type="RefSeq" id="WP_249862484.1">
    <property type="nucleotide sequence ID" value="NZ_CP027059.1"/>
</dbReference>
<sequence length="651" mass="74271">MSRLMRAATRKKREFMIEVALRLFIERGYEQVSVDDIIAATNTSKGTFYHYFAGKDEILREIFRKQMGTINDWAVRTPSQVQSLEGHVNKLFLDLTSNIESYPRLVRSLIALSMQNEAVKSIEEEQYRLLFDRLLRWLPDANKVNLLIAAYRGTLWMWCSQEQTDLHGMMRSNLAWVWSGLRSEQQELSISVETGQAAVHPLWLAHSAKEEKKMKVAIIGGGLAGLTAAAYLSEQYGVEGILFERSPQLGGRAFTYEKAGFTLNYGAHAIYGIDRHEISAMERELGLSFSSKQVDKRKVMYAKHDQLTPAPLDFVNLMKTELLTSRQKVRFVGEIAAIIAHIHNVKNYETLGDYLAQSDADEDVKELWEHLVCSNFFITPEEARKVPGPVISEYYHNLFLSNRPVNYILGSWAVITNQLRQKIEISGRWELALQEGVEAIRYEDRKFYLKTKTREEGFDRVIFAMPVQQICKLMKGTPWEPFLAPFEGSTPTEVMVYDIGLKRVVTRPFSYISDMDNKLFISDVSATDHTLVPDGGQLLQGIAYLSDRFADEEERKAYLDSKTKQMEALFDHYYPGWRDETAVKRVSKKAMVSSVKNIATNQLLPTRLDHVPFFFCGDGCEGKGELAERAFSSARQAAKAIIEELKVPARV</sequence>
<evidence type="ECO:0000259" key="3">
    <source>
        <dbReference type="PROSITE" id="PS50977"/>
    </source>
</evidence>
<keyword evidence="1 2" id="KW-0238">DNA-binding</keyword>